<accession>A0ABD3FCV9</accession>
<dbReference type="EMBL" id="JBIMZQ010000023">
    <property type="protein sequence ID" value="KAL3664757.1"/>
    <property type="molecule type" value="Genomic_DNA"/>
</dbReference>
<evidence type="ECO:0000313" key="2">
    <source>
        <dbReference type="Proteomes" id="UP001632037"/>
    </source>
</evidence>
<name>A0ABD3FCV9_9STRA</name>
<protein>
    <submittedName>
        <fullName evidence="1">Uncharacterized protein</fullName>
    </submittedName>
</protein>
<proteinExistence type="predicted"/>
<evidence type="ECO:0000313" key="1">
    <source>
        <dbReference type="EMBL" id="KAL3664757.1"/>
    </source>
</evidence>
<reference evidence="1 2" key="1">
    <citation type="submission" date="2024-09" db="EMBL/GenBank/DDBJ databases">
        <title>Genome sequencing and assembly of Phytophthora oleae, isolate VK10A, causative agent of rot of olive drupes.</title>
        <authorList>
            <person name="Conti Taguali S."/>
            <person name="Riolo M."/>
            <person name="La Spada F."/>
            <person name="Cacciola S.O."/>
            <person name="Dionisio G."/>
        </authorList>
    </citation>
    <scope>NUCLEOTIDE SEQUENCE [LARGE SCALE GENOMIC DNA]</scope>
    <source>
        <strain evidence="1 2">VK10A</strain>
    </source>
</reference>
<keyword evidence="2" id="KW-1185">Reference proteome</keyword>
<sequence>MQLKLLQAGTFDGQLKHMMFTIYRDERTPRVYFPSLAMVAIVTSRYNWTTAYEIRPLLNPSILLQEMFTNPVCLKPLEDGGHCMTWGACRELTIIQEASEIKAKSLMYLPLSKTFPAIDAVLVDADFSSITYVQDTASKARPIKYQRLKDVYMELMGRPELKEYKHSLLFLVSNDIYDTFTLQPYINQDRTIRTEKPDIEVVPYVGKIMDHRG</sequence>
<comment type="caution">
    <text evidence="1">The sequence shown here is derived from an EMBL/GenBank/DDBJ whole genome shotgun (WGS) entry which is preliminary data.</text>
</comment>
<gene>
    <name evidence="1" type="ORF">V7S43_010504</name>
</gene>
<dbReference type="AlphaFoldDB" id="A0ABD3FCV9"/>
<organism evidence="1 2">
    <name type="scientific">Phytophthora oleae</name>
    <dbReference type="NCBI Taxonomy" id="2107226"/>
    <lineage>
        <taxon>Eukaryota</taxon>
        <taxon>Sar</taxon>
        <taxon>Stramenopiles</taxon>
        <taxon>Oomycota</taxon>
        <taxon>Peronosporomycetes</taxon>
        <taxon>Peronosporales</taxon>
        <taxon>Peronosporaceae</taxon>
        <taxon>Phytophthora</taxon>
    </lineage>
</organism>
<dbReference type="Proteomes" id="UP001632037">
    <property type="component" value="Unassembled WGS sequence"/>
</dbReference>